<feature type="region of interest" description="Disordered" evidence="1">
    <location>
        <begin position="291"/>
        <end position="321"/>
    </location>
</feature>
<gene>
    <name evidence="2" type="ORF">PCOR1329_LOCUS27339</name>
</gene>
<dbReference type="EMBL" id="CAUYUJ010009890">
    <property type="protein sequence ID" value="CAK0827949.1"/>
    <property type="molecule type" value="Genomic_DNA"/>
</dbReference>
<name>A0ABN9S826_9DINO</name>
<comment type="caution">
    <text evidence="2">The sequence shown here is derived from an EMBL/GenBank/DDBJ whole genome shotgun (WGS) entry which is preliminary data.</text>
</comment>
<accession>A0ABN9S826</accession>
<dbReference type="Proteomes" id="UP001189429">
    <property type="component" value="Unassembled WGS sequence"/>
</dbReference>
<evidence type="ECO:0008006" key="4">
    <source>
        <dbReference type="Google" id="ProtNLM"/>
    </source>
</evidence>
<feature type="compositionally biased region" description="Polar residues" evidence="1">
    <location>
        <begin position="46"/>
        <end position="57"/>
    </location>
</feature>
<organism evidence="2 3">
    <name type="scientific">Prorocentrum cordatum</name>
    <dbReference type="NCBI Taxonomy" id="2364126"/>
    <lineage>
        <taxon>Eukaryota</taxon>
        <taxon>Sar</taxon>
        <taxon>Alveolata</taxon>
        <taxon>Dinophyceae</taxon>
        <taxon>Prorocentrales</taxon>
        <taxon>Prorocentraceae</taxon>
        <taxon>Prorocentrum</taxon>
    </lineage>
</organism>
<evidence type="ECO:0000256" key="1">
    <source>
        <dbReference type="SAM" id="MobiDB-lite"/>
    </source>
</evidence>
<protein>
    <recommendedName>
        <fullName evidence="4">Cyclin N-terminal domain-containing protein</fullName>
    </recommendedName>
</protein>
<keyword evidence="3" id="KW-1185">Reference proteome</keyword>
<feature type="compositionally biased region" description="Low complexity" evidence="1">
    <location>
        <begin position="300"/>
        <end position="315"/>
    </location>
</feature>
<evidence type="ECO:0000313" key="2">
    <source>
        <dbReference type="EMBL" id="CAK0827949.1"/>
    </source>
</evidence>
<feature type="region of interest" description="Disordered" evidence="1">
    <location>
        <begin position="1"/>
        <end position="73"/>
    </location>
</feature>
<reference evidence="2" key="1">
    <citation type="submission" date="2023-10" db="EMBL/GenBank/DDBJ databases">
        <authorList>
            <person name="Chen Y."/>
            <person name="Shah S."/>
            <person name="Dougan E. K."/>
            <person name="Thang M."/>
            <person name="Chan C."/>
        </authorList>
    </citation>
    <scope>NUCLEOTIDE SEQUENCE [LARGE SCALE GENOMIC DNA]</scope>
</reference>
<evidence type="ECO:0000313" key="3">
    <source>
        <dbReference type="Proteomes" id="UP001189429"/>
    </source>
</evidence>
<sequence length="386" mass="42515">MPNQSSPSSRRRGRASGGRTRSQSISRMQRAQALLNDEDKNGGSKAMTQSGQTSDSFDSGVLECRSDRSGGEMSSDLLNPRWRRLILAVSRLLAQRLSDATPVCDGRRAREMAEFVHTDATGGGSQMDLHQCFKGALEAMELSDKSTGFVLIGAYYYLQADDLMLTTQTWRSLVVTSLLVATNELCERAEREVASGKLRRSVAHWWSEDRADRAFQVFKLRDAFVRAPLNQQKIVALYFDLRARSLETAPLDDDSSSGLAVFEFPNDPATKRNSHVKARMPTAATIAATPAWPSRSRRVAAPSTTATHPTTPSSPSEDRRARISIRSKVRGFARGSSCLCILPSALSRSWLQRACGRSCRRTCGRSSDLFWPAGDPGVLLTYNSTL</sequence>
<proteinExistence type="predicted"/>